<evidence type="ECO:0000256" key="7">
    <source>
        <dbReference type="ARBA" id="ARBA00023237"/>
    </source>
</evidence>
<dbReference type="EMBL" id="JBHUEY010000001">
    <property type="protein sequence ID" value="MFD1783890.1"/>
    <property type="molecule type" value="Genomic_DNA"/>
</dbReference>
<dbReference type="RefSeq" id="WP_377282918.1">
    <property type="nucleotide sequence ID" value="NZ_JBHRSI010000008.1"/>
</dbReference>
<feature type="signal peptide" evidence="10">
    <location>
        <begin position="1"/>
        <end position="27"/>
    </location>
</feature>
<gene>
    <name evidence="13" type="ORF">ACFSC0_10845</name>
</gene>
<comment type="subcellular location">
    <subcellularLocation>
        <location evidence="1 8">Cell outer membrane</location>
        <topology evidence="1 8">Multi-pass membrane protein</topology>
    </subcellularLocation>
</comment>
<dbReference type="PANTHER" id="PTHR47234">
    <property type="match status" value="1"/>
</dbReference>
<evidence type="ECO:0000313" key="13">
    <source>
        <dbReference type="EMBL" id="MFD1783890.1"/>
    </source>
</evidence>
<dbReference type="Proteomes" id="UP001597237">
    <property type="component" value="Unassembled WGS sequence"/>
</dbReference>
<dbReference type="Pfam" id="PF00593">
    <property type="entry name" value="TonB_dep_Rec_b-barrel"/>
    <property type="match status" value="1"/>
</dbReference>
<evidence type="ECO:0000256" key="3">
    <source>
        <dbReference type="ARBA" id="ARBA00022452"/>
    </source>
</evidence>
<sequence>MTRSRFFCSGSAFAVALSLGLAGTAYAQDEGVAEVEEVVVTGSFIAGTPEDAALPVDVISSDELQRQGSPSTTDLIKSIPAVQGVAGETNQFRAGQSTGTSNVNLRGLGPLRTLVLLNGRRVAPSPAAGIGIDINLFPVSAIGRVEVLKEGAAATYGSDAIGGVVNFITKKLDGFEVGGQYSLIPGSDGEYSMFANYGWRGERGSVLLSAGYRHRDELPVTERDFAMPDFDVNPGGGWSSFGNPGAYFIPGNAAAGFPTTTRFADPNCAALGNDPRIAASGETCYFQFGRFNNLIEEEDHYQLYGEVNFDLTDSVQFHGEALWASHDVPRENSSPSYAPVTSPTASAGALVPGFFYIPSTNPGLQALLPQLTAAQQAQIAASPLRGIITTGLAWRPYGAGGNPLTGESKHDRRYFEGWRVSGGFKGELENGIGWDVALTYSVNESEISTPDIVTNRLQLALRGLGGPGCNPATGTPGVGPCMWFNPFSTGIARNAATGEVNPNYVAGSPAAQANSREVADWMFEDYGYNSRADLFVADAVVNGKFDSLNLAGGDIGWALGAQYRVQGFERRVNNISNADINPCIEEGVTNCPTSQQFGPLSFFGGLTNQAFDSSVWAVFGELQVPFTDTIDMQLALRHEDYGGNVGSTTNPKIALRWQATDWLALRAAAGSTFRAPPQAQLLPDATTNLTFTSEAGGYRPYDVFGNPNLDPETADTFSLGAIFEMGPVNATLDYWRFDFGNPIGNESGTRMFATLIQGGCNFPAAFLARFTAATATPIGPGAGCTAANVARTRVNTINGAEIQTSGLDGSIVARFDDVWGGRVRVGADVTYVFEYEVGAMMVEGVEVIPANDYAGHSDLTHGSQPQWRGNVYAEYNTGAHNVRWTIRYIDNMIDTRNGSFGGTNIFGLGTSGFPVTGGLVAAGAKIDSFVTHDLTYRGELPWDVTLTAAVINVFDEEPPFARYDLSYDPYTANPLGRYFKIGLTKRF</sequence>
<feature type="chain" id="PRO_5047069625" evidence="10">
    <location>
        <begin position="28"/>
        <end position="987"/>
    </location>
</feature>
<keyword evidence="10" id="KW-0732">Signal</keyword>
<keyword evidence="2 8" id="KW-0813">Transport</keyword>
<feature type="domain" description="TonB-dependent receptor-like beta-barrel" evidence="11">
    <location>
        <begin position="389"/>
        <end position="953"/>
    </location>
</feature>
<evidence type="ECO:0000256" key="9">
    <source>
        <dbReference type="RuleBase" id="RU003357"/>
    </source>
</evidence>
<evidence type="ECO:0000256" key="4">
    <source>
        <dbReference type="ARBA" id="ARBA00022692"/>
    </source>
</evidence>
<keyword evidence="6 8" id="KW-0472">Membrane</keyword>
<dbReference type="InterPro" id="IPR012910">
    <property type="entry name" value="Plug_dom"/>
</dbReference>
<evidence type="ECO:0000259" key="12">
    <source>
        <dbReference type="Pfam" id="PF07715"/>
    </source>
</evidence>
<name>A0ABW4N5F5_9CAUL</name>
<keyword evidence="14" id="KW-1185">Reference proteome</keyword>
<dbReference type="Pfam" id="PF07715">
    <property type="entry name" value="Plug"/>
    <property type="match status" value="1"/>
</dbReference>
<reference evidence="14" key="1">
    <citation type="journal article" date="2019" name="Int. J. Syst. Evol. Microbiol.">
        <title>The Global Catalogue of Microorganisms (GCM) 10K type strain sequencing project: providing services to taxonomists for standard genome sequencing and annotation.</title>
        <authorList>
            <consortium name="The Broad Institute Genomics Platform"/>
            <consortium name="The Broad Institute Genome Sequencing Center for Infectious Disease"/>
            <person name="Wu L."/>
            <person name="Ma J."/>
        </authorList>
    </citation>
    <scope>NUCLEOTIDE SEQUENCE [LARGE SCALE GENOMIC DNA]</scope>
    <source>
        <strain evidence="14">DFY28</strain>
    </source>
</reference>
<keyword evidence="4 8" id="KW-0812">Transmembrane</keyword>
<accession>A0ABW4N5F5</accession>
<evidence type="ECO:0000256" key="6">
    <source>
        <dbReference type="ARBA" id="ARBA00023136"/>
    </source>
</evidence>
<dbReference type="Gene3D" id="2.170.130.10">
    <property type="entry name" value="TonB-dependent receptor, plug domain"/>
    <property type="match status" value="1"/>
</dbReference>
<dbReference type="Gene3D" id="2.40.170.20">
    <property type="entry name" value="TonB-dependent receptor, beta-barrel domain"/>
    <property type="match status" value="1"/>
</dbReference>
<dbReference type="PROSITE" id="PS52016">
    <property type="entry name" value="TONB_DEPENDENT_REC_3"/>
    <property type="match status" value="1"/>
</dbReference>
<feature type="domain" description="TonB-dependent receptor plug" evidence="12">
    <location>
        <begin position="50"/>
        <end position="164"/>
    </location>
</feature>
<evidence type="ECO:0000256" key="8">
    <source>
        <dbReference type="PROSITE-ProRule" id="PRU01360"/>
    </source>
</evidence>
<protein>
    <submittedName>
        <fullName evidence="13">TonB-dependent receptor domain-containing protein</fullName>
    </submittedName>
</protein>
<dbReference type="InterPro" id="IPR037066">
    <property type="entry name" value="Plug_dom_sf"/>
</dbReference>
<comment type="similarity">
    <text evidence="8 9">Belongs to the TonB-dependent receptor family.</text>
</comment>
<evidence type="ECO:0000256" key="5">
    <source>
        <dbReference type="ARBA" id="ARBA00023077"/>
    </source>
</evidence>
<dbReference type="InterPro" id="IPR000531">
    <property type="entry name" value="Beta-barrel_TonB"/>
</dbReference>
<evidence type="ECO:0000313" key="14">
    <source>
        <dbReference type="Proteomes" id="UP001597237"/>
    </source>
</evidence>
<evidence type="ECO:0000256" key="10">
    <source>
        <dbReference type="SAM" id="SignalP"/>
    </source>
</evidence>
<comment type="caution">
    <text evidence="13">The sequence shown here is derived from an EMBL/GenBank/DDBJ whole genome shotgun (WGS) entry which is preliminary data.</text>
</comment>
<dbReference type="PANTHER" id="PTHR47234:SF2">
    <property type="entry name" value="TONB-DEPENDENT RECEPTOR"/>
    <property type="match status" value="1"/>
</dbReference>
<keyword evidence="13" id="KW-0675">Receptor</keyword>
<keyword evidence="7 8" id="KW-0998">Cell outer membrane</keyword>
<proteinExistence type="inferred from homology"/>
<evidence type="ECO:0000256" key="1">
    <source>
        <dbReference type="ARBA" id="ARBA00004571"/>
    </source>
</evidence>
<keyword evidence="3 8" id="KW-1134">Transmembrane beta strand</keyword>
<evidence type="ECO:0000256" key="2">
    <source>
        <dbReference type="ARBA" id="ARBA00022448"/>
    </source>
</evidence>
<evidence type="ECO:0000259" key="11">
    <source>
        <dbReference type="Pfam" id="PF00593"/>
    </source>
</evidence>
<dbReference type="InterPro" id="IPR039426">
    <property type="entry name" value="TonB-dep_rcpt-like"/>
</dbReference>
<dbReference type="SUPFAM" id="SSF56935">
    <property type="entry name" value="Porins"/>
    <property type="match status" value="1"/>
</dbReference>
<keyword evidence="5 9" id="KW-0798">TonB box</keyword>
<organism evidence="13 14">
    <name type="scientific">Phenylobacterium terrae</name>
    <dbReference type="NCBI Taxonomy" id="2665495"/>
    <lineage>
        <taxon>Bacteria</taxon>
        <taxon>Pseudomonadati</taxon>
        <taxon>Pseudomonadota</taxon>
        <taxon>Alphaproteobacteria</taxon>
        <taxon>Caulobacterales</taxon>
        <taxon>Caulobacteraceae</taxon>
        <taxon>Phenylobacterium</taxon>
    </lineage>
</organism>
<dbReference type="InterPro" id="IPR036942">
    <property type="entry name" value="Beta-barrel_TonB_sf"/>
</dbReference>